<dbReference type="AlphaFoldDB" id="A0A1M5LKK1"/>
<dbReference type="Proteomes" id="UP000189796">
    <property type="component" value="Chromosome I"/>
</dbReference>
<proteinExistence type="predicted"/>
<evidence type="ECO:0000313" key="1">
    <source>
        <dbReference type="EMBL" id="SHG65430.1"/>
    </source>
</evidence>
<reference evidence="1 2" key="1">
    <citation type="submission" date="2016-11" db="EMBL/GenBank/DDBJ databases">
        <authorList>
            <person name="Jaros S."/>
            <person name="Januszkiewicz K."/>
            <person name="Wedrychowicz H."/>
        </authorList>
    </citation>
    <scope>NUCLEOTIDE SEQUENCE [LARGE SCALE GENOMIC DNA]</scope>
    <source>
        <strain evidence="1 2">GAS138</strain>
    </source>
</reference>
<dbReference type="InterPro" id="IPR024532">
    <property type="entry name" value="DUF3830"/>
</dbReference>
<dbReference type="OrthoDB" id="8479268at2"/>
<gene>
    <name evidence="1" type="ORF">SAMN05443248_2265</name>
</gene>
<evidence type="ECO:0000313" key="2">
    <source>
        <dbReference type="Proteomes" id="UP000189796"/>
    </source>
</evidence>
<dbReference type="RefSeq" id="WP_079601290.1">
    <property type="nucleotide sequence ID" value="NZ_LT670817.1"/>
</dbReference>
<sequence>MAKIKFSFARGGHFTAKVMLDKAPKTWEAIRKQLPLTIKAYNARWTGRETHTKLDLPNKPPRENQILNAGLGDVIYACEWSDRDVTGFEAIGWFYGTETVRDWRGESRVNLFARVDQSEWPFLEEVGLRTWREGGEDCTITVVED</sequence>
<dbReference type="Pfam" id="PF12903">
    <property type="entry name" value="DUF3830"/>
    <property type="match status" value="1"/>
</dbReference>
<dbReference type="EMBL" id="LT670817">
    <property type="protein sequence ID" value="SHG65430.1"/>
    <property type="molecule type" value="Genomic_DNA"/>
</dbReference>
<name>A0A1M5LKK1_9BRAD</name>
<protein>
    <recommendedName>
        <fullName evidence="3">DUF3830 domain-containing protein</fullName>
    </recommendedName>
</protein>
<evidence type="ECO:0008006" key="3">
    <source>
        <dbReference type="Google" id="ProtNLM"/>
    </source>
</evidence>
<organism evidence="1 2">
    <name type="scientific">Bradyrhizobium erythrophlei</name>
    <dbReference type="NCBI Taxonomy" id="1437360"/>
    <lineage>
        <taxon>Bacteria</taxon>
        <taxon>Pseudomonadati</taxon>
        <taxon>Pseudomonadota</taxon>
        <taxon>Alphaproteobacteria</taxon>
        <taxon>Hyphomicrobiales</taxon>
        <taxon>Nitrobacteraceae</taxon>
        <taxon>Bradyrhizobium</taxon>
    </lineage>
</organism>
<dbReference type="Gene3D" id="2.40.100.20">
    <property type="match status" value="1"/>
</dbReference>
<accession>A0A1M5LKK1</accession>